<feature type="transmembrane region" description="Helical" evidence="1">
    <location>
        <begin position="48"/>
        <end position="70"/>
    </location>
</feature>
<dbReference type="AlphaFoldDB" id="A0AAQ3T3Y4"/>
<keyword evidence="1" id="KW-0812">Transmembrane</keyword>
<proteinExistence type="predicted"/>
<name>A0AAQ3T3Y4_PASNO</name>
<dbReference type="EMBL" id="CP144747">
    <property type="protein sequence ID" value="WVZ65449.1"/>
    <property type="molecule type" value="Genomic_DNA"/>
</dbReference>
<reference evidence="2 3" key="1">
    <citation type="submission" date="2024-02" db="EMBL/GenBank/DDBJ databases">
        <title>High-quality chromosome-scale genome assembly of Pensacola bahiagrass (Paspalum notatum Flugge var. saurae).</title>
        <authorList>
            <person name="Vega J.M."/>
            <person name="Podio M."/>
            <person name="Orjuela J."/>
            <person name="Siena L.A."/>
            <person name="Pessino S.C."/>
            <person name="Combes M.C."/>
            <person name="Mariac C."/>
            <person name="Albertini E."/>
            <person name="Pupilli F."/>
            <person name="Ortiz J.P.A."/>
            <person name="Leblanc O."/>
        </authorList>
    </citation>
    <scope>NUCLEOTIDE SEQUENCE [LARGE SCALE GENOMIC DNA]</scope>
    <source>
        <strain evidence="2">R1</strain>
        <tissue evidence="2">Leaf</tissue>
    </source>
</reference>
<keyword evidence="1" id="KW-0472">Membrane</keyword>
<gene>
    <name evidence="2" type="ORF">U9M48_014809</name>
</gene>
<evidence type="ECO:0000313" key="3">
    <source>
        <dbReference type="Proteomes" id="UP001341281"/>
    </source>
</evidence>
<evidence type="ECO:0000256" key="1">
    <source>
        <dbReference type="SAM" id="Phobius"/>
    </source>
</evidence>
<accession>A0AAQ3T3Y4</accession>
<sequence>MVSPNQSALIKKPDCLVFVLPKTALHFTQTGAFDLVPWSFLLDVLRKLGFGPIFCNIICGLLASSIHVLLNGVPRNSLICEA</sequence>
<keyword evidence="3" id="KW-1185">Reference proteome</keyword>
<protein>
    <submittedName>
        <fullName evidence="2">Uncharacterized protein</fullName>
    </submittedName>
</protein>
<organism evidence="2 3">
    <name type="scientific">Paspalum notatum var. saurae</name>
    <dbReference type="NCBI Taxonomy" id="547442"/>
    <lineage>
        <taxon>Eukaryota</taxon>
        <taxon>Viridiplantae</taxon>
        <taxon>Streptophyta</taxon>
        <taxon>Embryophyta</taxon>
        <taxon>Tracheophyta</taxon>
        <taxon>Spermatophyta</taxon>
        <taxon>Magnoliopsida</taxon>
        <taxon>Liliopsida</taxon>
        <taxon>Poales</taxon>
        <taxon>Poaceae</taxon>
        <taxon>PACMAD clade</taxon>
        <taxon>Panicoideae</taxon>
        <taxon>Andropogonodae</taxon>
        <taxon>Paspaleae</taxon>
        <taxon>Paspalinae</taxon>
        <taxon>Paspalum</taxon>
    </lineage>
</organism>
<dbReference type="Proteomes" id="UP001341281">
    <property type="component" value="Chromosome 03"/>
</dbReference>
<evidence type="ECO:0000313" key="2">
    <source>
        <dbReference type="EMBL" id="WVZ65449.1"/>
    </source>
</evidence>
<keyword evidence="1" id="KW-1133">Transmembrane helix</keyword>